<keyword evidence="15" id="KW-1185">Reference proteome</keyword>
<evidence type="ECO:0000313" key="14">
    <source>
        <dbReference type="EMBL" id="MDG0793194.1"/>
    </source>
</evidence>
<dbReference type="SUPFAM" id="SSF52540">
    <property type="entry name" value="P-loop containing nucleoside triphosphate hydrolases"/>
    <property type="match status" value="1"/>
</dbReference>
<keyword evidence="4 12" id="KW-0378">Hydrolase</keyword>
<dbReference type="EMBL" id="JAPDHZ010000004">
    <property type="protein sequence ID" value="MDG0793194.1"/>
    <property type="molecule type" value="Genomic_DNA"/>
</dbReference>
<dbReference type="GO" id="GO:0045727">
    <property type="term" value="P:positive regulation of translation"/>
    <property type="evidence" value="ECO:0007669"/>
    <property type="project" value="UniProtKB-UniRule"/>
</dbReference>
<feature type="domain" description="Tr-type G" evidence="13">
    <location>
        <begin position="9"/>
        <end position="191"/>
    </location>
</feature>
<comment type="catalytic activity">
    <reaction evidence="8 12">
        <text>GTP + H2O = GDP + phosphate + H(+)</text>
        <dbReference type="Rhea" id="RHEA:19669"/>
        <dbReference type="ChEBI" id="CHEBI:15377"/>
        <dbReference type="ChEBI" id="CHEBI:15378"/>
        <dbReference type="ChEBI" id="CHEBI:37565"/>
        <dbReference type="ChEBI" id="CHEBI:43474"/>
        <dbReference type="ChEBI" id="CHEBI:58189"/>
        <dbReference type="EC" id="3.6.5.n1"/>
    </reaction>
</comment>
<dbReference type="InterPro" id="IPR035647">
    <property type="entry name" value="EFG_III/V"/>
</dbReference>
<dbReference type="InterPro" id="IPR031157">
    <property type="entry name" value="G_TR_CS"/>
</dbReference>
<dbReference type="PANTHER" id="PTHR43512:SF4">
    <property type="entry name" value="TRANSLATION FACTOR GUF1 HOMOLOG, CHLOROPLASTIC"/>
    <property type="match status" value="1"/>
</dbReference>
<keyword evidence="7 12" id="KW-0472">Membrane</keyword>
<dbReference type="PRINTS" id="PR00315">
    <property type="entry name" value="ELONGATNFCT"/>
</dbReference>
<evidence type="ECO:0000256" key="2">
    <source>
        <dbReference type="ARBA" id="ARBA00022475"/>
    </source>
</evidence>
<dbReference type="Pfam" id="PF06421">
    <property type="entry name" value="LepA_C"/>
    <property type="match status" value="1"/>
</dbReference>
<evidence type="ECO:0000313" key="15">
    <source>
        <dbReference type="Proteomes" id="UP001153387"/>
    </source>
</evidence>
<keyword evidence="3 12" id="KW-0547">Nucleotide-binding</keyword>
<dbReference type="Pfam" id="PF00009">
    <property type="entry name" value="GTP_EFTU"/>
    <property type="match status" value="1"/>
</dbReference>
<keyword evidence="14" id="KW-0251">Elongation factor</keyword>
<dbReference type="CDD" id="cd01890">
    <property type="entry name" value="LepA"/>
    <property type="match status" value="1"/>
</dbReference>
<organism evidence="14 15">
    <name type="scientific">Cohnella ginsengisoli</name>
    <dbReference type="NCBI Taxonomy" id="425004"/>
    <lineage>
        <taxon>Bacteria</taxon>
        <taxon>Bacillati</taxon>
        <taxon>Bacillota</taxon>
        <taxon>Bacilli</taxon>
        <taxon>Bacillales</taxon>
        <taxon>Paenibacillaceae</taxon>
        <taxon>Cohnella</taxon>
    </lineage>
</organism>
<evidence type="ECO:0000256" key="12">
    <source>
        <dbReference type="HAMAP-Rule" id="MF_00071"/>
    </source>
</evidence>
<evidence type="ECO:0000256" key="10">
    <source>
        <dbReference type="ARBA" id="ARBA00061052"/>
    </source>
</evidence>
<dbReference type="InterPro" id="IPR006297">
    <property type="entry name" value="EF-4"/>
</dbReference>
<dbReference type="RefSeq" id="WP_277567012.1">
    <property type="nucleotide sequence ID" value="NZ_JAPDHZ010000004.1"/>
</dbReference>
<evidence type="ECO:0000256" key="9">
    <source>
        <dbReference type="ARBA" id="ARBA00057626"/>
    </source>
</evidence>
<evidence type="ECO:0000256" key="6">
    <source>
        <dbReference type="ARBA" id="ARBA00023134"/>
    </source>
</evidence>
<dbReference type="InterPro" id="IPR009000">
    <property type="entry name" value="Transl_B-barrel_sf"/>
</dbReference>
<evidence type="ECO:0000256" key="11">
    <source>
        <dbReference type="ARBA" id="ARBA00066744"/>
    </source>
</evidence>
<dbReference type="PANTHER" id="PTHR43512">
    <property type="entry name" value="TRANSLATION FACTOR GUF1-RELATED"/>
    <property type="match status" value="1"/>
</dbReference>
<dbReference type="Pfam" id="PF00679">
    <property type="entry name" value="EFG_C"/>
    <property type="match status" value="1"/>
</dbReference>
<evidence type="ECO:0000256" key="1">
    <source>
        <dbReference type="ARBA" id="ARBA00005454"/>
    </source>
</evidence>
<keyword evidence="2 12" id="KW-1003">Cell membrane</keyword>
<comment type="similarity">
    <text evidence="1 12">Belongs to the TRAFAC class translation factor GTPase superfamily. Classic translation factor GTPase family. LepA subfamily.</text>
</comment>
<dbReference type="FunFam" id="3.40.50.300:FF:000078">
    <property type="entry name" value="Elongation factor 4"/>
    <property type="match status" value="1"/>
</dbReference>
<feature type="binding site" evidence="12">
    <location>
        <begin position="138"/>
        <end position="141"/>
    </location>
    <ligand>
        <name>GTP</name>
        <dbReference type="ChEBI" id="CHEBI:37565"/>
    </ligand>
</feature>
<dbReference type="EC" id="3.6.5.n1" evidence="11 12"/>
<evidence type="ECO:0000256" key="5">
    <source>
        <dbReference type="ARBA" id="ARBA00022917"/>
    </source>
</evidence>
<comment type="similarity">
    <text evidence="10">Belongs to the GTP-binding elongation factor family. LepA subfamily.</text>
</comment>
<dbReference type="Pfam" id="PF14492">
    <property type="entry name" value="EFG_III"/>
    <property type="match status" value="1"/>
</dbReference>
<dbReference type="HAMAP" id="MF_00071">
    <property type="entry name" value="LepA"/>
    <property type="match status" value="1"/>
</dbReference>
<dbReference type="FunFam" id="3.30.70.870:FF:000004">
    <property type="entry name" value="Translation factor GUF1, mitochondrial"/>
    <property type="match status" value="1"/>
</dbReference>
<dbReference type="SMART" id="SM00838">
    <property type="entry name" value="EFG_C"/>
    <property type="match status" value="1"/>
</dbReference>
<dbReference type="NCBIfam" id="TIGR01393">
    <property type="entry name" value="lepA"/>
    <property type="match status" value="1"/>
</dbReference>
<evidence type="ECO:0000256" key="7">
    <source>
        <dbReference type="ARBA" id="ARBA00023136"/>
    </source>
</evidence>
<comment type="subcellular location">
    <subcellularLocation>
        <location evidence="12">Cell membrane</location>
        <topology evidence="12">Peripheral membrane protein</topology>
        <orientation evidence="12">Cytoplasmic side</orientation>
    </subcellularLocation>
</comment>
<dbReference type="Gene3D" id="3.30.70.240">
    <property type="match status" value="1"/>
</dbReference>
<dbReference type="AlphaFoldDB" id="A0A9X4KKQ3"/>
<dbReference type="InterPro" id="IPR027417">
    <property type="entry name" value="P-loop_NTPase"/>
</dbReference>
<dbReference type="InterPro" id="IPR005225">
    <property type="entry name" value="Small_GTP-bd"/>
</dbReference>
<keyword evidence="6 12" id="KW-0342">GTP-binding</keyword>
<name>A0A9X4KKQ3_9BACL</name>
<comment type="caution">
    <text evidence="14">The sequence shown here is derived from an EMBL/GenBank/DDBJ whole genome shotgun (WGS) entry which is preliminary data.</text>
</comment>
<dbReference type="InterPro" id="IPR000795">
    <property type="entry name" value="T_Tr_GTP-bd_dom"/>
</dbReference>
<proteinExistence type="inferred from homology"/>
<dbReference type="InterPro" id="IPR004161">
    <property type="entry name" value="EFTu-like_2"/>
</dbReference>
<dbReference type="SUPFAM" id="SSF50447">
    <property type="entry name" value="Translation proteins"/>
    <property type="match status" value="1"/>
</dbReference>
<dbReference type="Gene3D" id="3.30.70.2570">
    <property type="entry name" value="Elongation factor 4, C-terminal domain"/>
    <property type="match status" value="1"/>
</dbReference>
<reference evidence="14 15" key="1">
    <citation type="submission" date="2022-10" db="EMBL/GenBank/DDBJ databases">
        <title>Comparative genomic analysis of Cohnella hashimotonis sp. nov., isolated from the International Space Station.</title>
        <authorList>
            <person name="Simpson A."/>
            <person name="Venkateswaran K."/>
        </authorList>
    </citation>
    <scope>NUCLEOTIDE SEQUENCE [LARGE SCALE GENOMIC DNA]</scope>
    <source>
        <strain evidence="14 15">DSM 18997</strain>
    </source>
</reference>
<sequence length="604" mass="67426">MADIQHKQSHIRNFCIIAHIDHGKSTLADRILEYTGTLTAREMQDQVLDSMDLERERGITIKLQAVRLKYKADDGEIYTLHLIDTPGHVDFTYEVSRSLAACEGALLIVDAAQGIEAQTLANVYLALDNNLEILPVINKIDLPSAEPERVKQEVEDVIGLDASEAVLASAKNGIGIKEILEQVVHKVPAPQGDPEAPLKALIFDSYYDAYKGVICYIRVIDGKLRAGTPIKFMATGATFDVVEVGTFMPRSTIVDELGPGDVGFVTASIKNVKDTRVGDTITNAKRPTAEALPGYRGINPMVFCGLYPIESSDYNDLRDALEKLELNDASLRFEPETSQALGFGFRCGFLGMLHMEIIQERIEREFNIPLITTAPGVVYKVTLTNGTQMDISNPSEYPEAGKLDFVEEPYVKASIIVPKDYVGAIMELCQGKRGEFIDMQYLDANRVTLKYDIPLAEIVYDFFDQLKSSTKGYASFDYELTGYRQSSLVKMDILLNGEQVDALSFIVHRDRAYQRGRVICEKLKDLIPRQMFEVPIQAAVGQKIVSRETIKAMRKNVLAKCYGGDISRKRKLLEKQKEGKKRMKQVGNVEVPQEAFMAVLKLDD</sequence>
<dbReference type="FunFam" id="2.40.30.10:FF:000015">
    <property type="entry name" value="Translation factor GUF1, mitochondrial"/>
    <property type="match status" value="1"/>
</dbReference>
<dbReference type="SUPFAM" id="SSF54980">
    <property type="entry name" value="EF-G C-terminal domain-like"/>
    <property type="match status" value="2"/>
</dbReference>
<dbReference type="InterPro" id="IPR038363">
    <property type="entry name" value="LepA_C_sf"/>
</dbReference>
<feature type="binding site" evidence="12">
    <location>
        <begin position="21"/>
        <end position="26"/>
    </location>
    <ligand>
        <name>GTP</name>
        <dbReference type="ChEBI" id="CHEBI:37565"/>
    </ligand>
</feature>
<accession>A0A9X4KKQ3</accession>
<dbReference type="CDD" id="cd16260">
    <property type="entry name" value="EF4_III"/>
    <property type="match status" value="1"/>
</dbReference>
<dbReference type="PROSITE" id="PS00301">
    <property type="entry name" value="G_TR_1"/>
    <property type="match status" value="1"/>
</dbReference>
<dbReference type="FunFam" id="3.30.70.2570:FF:000001">
    <property type="entry name" value="Translation factor GUF1, mitochondrial"/>
    <property type="match status" value="1"/>
</dbReference>
<dbReference type="PROSITE" id="PS51722">
    <property type="entry name" value="G_TR_2"/>
    <property type="match status" value="1"/>
</dbReference>
<comment type="function">
    <text evidence="9 12">Required for accurate and efficient protein synthesis under certain stress conditions. May act as a fidelity factor of the translation reaction, by catalyzing a one-codon backward translocation of tRNAs on improperly translocated ribosomes. Back-translocation proceeds from a post-translocation (POST) complex to a pre-translocation (PRE) complex, thus giving elongation factor G a second chance to translocate the tRNAs correctly. Binds to ribosomes in a GTP-dependent manner.</text>
</comment>
<dbReference type="NCBIfam" id="TIGR00231">
    <property type="entry name" value="small_GTP"/>
    <property type="match status" value="1"/>
</dbReference>
<dbReference type="CDD" id="cd03709">
    <property type="entry name" value="lepA_C"/>
    <property type="match status" value="1"/>
</dbReference>
<evidence type="ECO:0000256" key="4">
    <source>
        <dbReference type="ARBA" id="ARBA00022801"/>
    </source>
</evidence>
<evidence type="ECO:0000259" key="13">
    <source>
        <dbReference type="PROSITE" id="PS51722"/>
    </source>
</evidence>
<dbReference type="Pfam" id="PF03144">
    <property type="entry name" value="GTP_EFTU_D2"/>
    <property type="match status" value="1"/>
</dbReference>
<gene>
    <name evidence="12 14" type="primary">lepA</name>
    <name evidence="14" type="ORF">OMP38_21835</name>
</gene>
<dbReference type="InterPro" id="IPR035654">
    <property type="entry name" value="LepA_IV"/>
</dbReference>
<dbReference type="GO" id="GO:0003746">
    <property type="term" value="F:translation elongation factor activity"/>
    <property type="evidence" value="ECO:0007669"/>
    <property type="project" value="UniProtKB-UniRule"/>
</dbReference>
<dbReference type="FunFam" id="3.30.70.240:FF:000007">
    <property type="entry name" value="Translation factor GUF1, mitochondrial"/>
    <property type="match status" value="1"/>
</dbReference>
<dbReference type="GO" id="GO:0005525">
    <property type="term" value="F:GTP binding"/>
    <property type="evidence" value="ECO:0007669"/>
    <property type="project" value="UniProtKB-UniRule"/>
</dbReference>
<dbReference type="CDD" id="cd03699">
    <property type="entry name" value="EF4_II"/>
    <property type="match status" value="1"/>
</dbReference>
<protein>
    <recommendedName>
        <fullName evidence="11 12">Elongation factor 4</fullName>
        <shortName evidence="12">EF-4</shortName>
        <ecNumber evidence="11 12">3.6.5.n1</ecNumber>
    </recommendedName>
    <alternativeName>
        <fullName evidence="12">Ribosomal back-translocase LepA</fullName>
    </alternativeName>
</protein>
<dbReference type="GO" id="GO:0043022">
    <property type="term" value="F:ribosome binding"/>
    <property type="evidence" value="ECO:0007669"/>
    <property type="project" value="UniProtKB-UniRule"/>
</dbReference>
<evidence type="ECO:0000256" key="3">
    <source>
        <dbReference type="ARBA" id="ARBA00022741"/>
    </source>
</evidence>
<dbReference type="GO" id="GO:0005886">
    <property type="term" value="C:plasma membrane"/>
    <property type="evidence" value="ECO:0007669"/>
    <property type="project" value="UniProtKB-SubCell"/>
</dbReference>
<dbReference type="GO" id="GO:0003924">
    <property type="term" value="F:GTPase activity"/>
    <property type="evidence" value="ECO:0007669"/>
    <property type="project" value="UniProtKB-UniRule"/>
</dbReference>
<dbReference type="Gene3D" id="3.40.50.300">
    <property type="entry name" value="P-loop containing nucleotide triphosphate hydrolases"/>
    <property type="match status" value="1"/>
</dbReference>
<dbReference type="Proteomes" id="UP001153387">
    <property type="component" value="Unassembled WGS sequence"/>
</dbReference>
<dbReference type="InterPro" id="IPR013842">
    <property type="entry name" value="LepA_CTD"/>
</dbReference>
<keyword evidence="5 12" id="KW-0648">Protein biosynthesis</keyword>
<dbReference type="InterPro" id="IPR000640">
    <property type="entry name" value="EFG_V-like"/>
</dbReference>
<dbReference type="InterPro" id="IPR041095">
    <property type="entry name" value="EFG_II"/>
</dbReference>
<dbReference type="Gene3D" id="3.30.70.870">
    <property type="entry name" value="Elongation Factor G (Translational Gtpase), domain 3"/>
    <property type="match status" value="1"/>
</dbReference>
<dbReference type="Gene3D" id="2.40.30.10">
    <property type="entry name" value="Translation factors"/>
    <property type="match status" value="1"/>
</dbReference>
<evidence type="ECO:0000256" key="8">
    <source>
        <dbReference type="ARBA" id="ARBA00050293"/>
    </source>
</evidence>